<evidence type="ECO:0000256" key="6">
    <source>
        <dbReference type="ARBA" id="ARBA00023143"/>
    </source>
</evidence>
<dbReference type="PANTHER" id="PTHR30033">
    <property type="entry name" value="FLAGELLAR HOOK-ASSOCIATED PROTEIN 1"/>
    <property type="match status" value="1"/>
</dbReference>
<evidence type="ECO:0000259" key="9">
    <source>
        <dbReference type="Pfam" id="PF22638"/>
    </source>
</evidence>
<comment type="similarity">
    <text evidence="3">Belongs to the flagella basal body rod proteins family.</text>
</comment>
<keyword evidence="10" id="KW-0969">Cilium</keyword>
<evidence type="ECO:0000256" key="2">
    <source>
        <dbReference type="ARBA" id="ARBA00004613"/>
    </source>
</evidence>
<feature type="domain" description="Flagellar hook-associated protein FlgK helical" evidence="9">
    <location>
        <begin position="101"/>
        <end position="343"/>
    </location>
</feature>
<proteinExistence type="inferred from homology"/>
<keyword evidence="6" id="KW-0975">Bacterial flagellum</keyword>
<evidence type="ECO:0000313" key="10">
    <source>
        <dbReference type="EMBL" id="GLO67173.1"/>
    </source>
</evidence>
<comment type="caution">
    <text evidence="10">The sequence shown here is derived from an EMBL/GenBank/DDBJ whole genome shotgun (WGS) entry which is preliminary data.</text>
</comment>
<evidence type="ECO:0000259" key="8">
    <source>
        <dbReference type="Pfam" id="PF06429"/>
    </source>
</evidence>
<feature type="domain" description="Flagellar basal body rod protein N-terminal" evidence="7">
    <location>
        <begin position="9"/>
        <end position="36"/>
    </location>
</feature>
<dbReference type="Pfam" id="PF00460">
    <property type="entry name" value="Flg_bb_rod"/>
    <property type="match status" value="1"/>
</dbReference>
<keyword evidence="11" id="KW-1185">Reference proteome</keyword>
<dbReference type="PANTHER" id="PTHR30033:SF1">
    <property type="entry name" value="FLAGELLAR HOOK-ASSOCIATED PROTEIN 1"/>
    <property type="match status" value="1"/>
</dbReference>
<keyword evidence="5" id="KW-0964">Secreted</keyword>
<dbReference type="InterPro" id="IPR010930">
    <property type="entry name" value="Flg_bb/hook_C_dom"/>
</dbReference>
<keyword evidence="10" id="KW-0966">Cell projection</keyword>
<dbReference type="InterPro" id="IPR001444">
    <property type="entry name" value="Flag_bb_rod_N"/>
</dbReference>
<accession>A0ABQ5TJX4</accession>
<dbReference type="InterPro" id="IPR002371">
    <property type="entry name" value="FlgK"/>
</dbReference>
<dbReference type="Pfam" id="PF22638">
    <property type="entry name" value="FlgK_D1"/>
    <property type="match status" value="1"/>
</dbReference>
<gene>
    <name evidence="10" type="primary">flgK</name>
    <name evidence="10" type="ORF">MACH08_29570</name>
</gene>
<comment type="subcellular location">
    <subcellularLocation>
        <location evidence="1">Bacterial flagellum</location>
    </subcellularLocation>
    <subcellularLocation>
        <location evidence="2">Secreted</location>
    </subcellularLocation>
</comment>
<name>A0ABQ5TJX4_9BACI</name>
<evidence type="ECO:0000256" key="1">
    <source>
        <dbReference type="ARBA" id="ARBA00004365"/>
    </source>
</evidence>
<dbReference type="Proteomes" id="UP001275436">
    <property type="component" value="Unassembled WGS sequence"/>
</dbReference>
<evidence type="ECO:0000256" key="4">
    <source>
        <dbReference type="ARBA" id="ARBA00016244"/>
    </source>
</evidence>
<evidence type="ECO:0000256" key="3">
    <source>
        <dbReference type="ARBA" id="ARBA00009677"/>
    </source>
</evidence>
<evidence type="ECO:0000256" key="5">
    <source>
        <dbReference type="ARBA" id="ARBA00022525"/>
    </source>
</evidence>
<feature type="domain" description="Flagellar basal-body/hook protein C-terminal" evidence="8">
    <location>
        <begin position="444"/>
        <end position="482"/>
    </location>
</feature>
<keyword evidence="10" id="KW-0282">Flagellum</keyword>
<dbReference type="Pfam" id="PF06429">
    <property type="entry name" value="Flg_bbr_C"/>
    <property type="match status" value="1"/>
</dbReference>
<reference evidence="10 11" key="1">
    <citation type="submission" date="2023-02" db="EMBL/GenBank/DDBJ databases">
        <title>Oceanobacillus kimchii IFOP_LL358 isolated form Alexandrium catenella lab strain.</title>
        <authorList>
            <person name="Gajardo G."/>
            <person name="Ueki S."/>
            <person name="Maruyama F."/>
        </authorList>
    </citation>
    <scope>NUCLEOTIDE SEQUENCE [LARGE SCALE GENOMIC DNA]</scope>
    <source>
        <strain evidence="10 11">IFOP_LL358</strain>
    </source>
</reference>
<sequence>MGTFYGLEMSRQALAVQQSALYTTGHNISNANTEGYSRQRVNLEAMNGFPYASRNRPNIPGQMGTGVEAGSVQRIRNQFLDNQFRSENNSSGYWTERANALSRMENVMNEPSDSGLSKTMNQFWQSLQDLAVNPDNAGARSVVLERGHALADTFNYLSSSMSTIRSDLSNQIDTTVKDANSLIDSIDNLNAQIKNLETHGYDANDLYDKRDVLLDELSGIVNIKVTYDNSHAKNRADGVATVEVLNDSGDPIATLVDGVEGTVNHIEAPLYNEGEENDLTVIENIQVNGESILSSKGSLSGLVESYGYLDGEERVGDYPEMMNRLDELAYAIATSFNEIHSQDGGALFFADLTDEKGAAGAISVILEDYEDINASADGEAGNGDRASALADIFTNANDLLDGASINDYFGSIIGDLGVKAEQANTMQENTMTLQHQVQNQRHSISAVSLDEEMSNMIKFQHAYNAAARGMTTMDEMIDTIINRMGLVGR</sequence>
<evidence type="ECO:0000259" key="7">
    <source>
        <dbReference type="Pfam" id="PF00460"/>
    </source>
</evidence>
<organism evidence="10 11">
    <name type="scientific">Oceanobacillus kimchii</name>
    <dbReference type="NCBI Taxonomy" id="746691"/>
    <lineage>
        <taxon>Bacteria</taxon>
        <taxon>Bacillati</taxon>
        <taxon>Bacillota</taxon>
        <taxon>Bacilli</taxon>
        <taxon>Bacillales</taxon>
        <taxon>Bacillaceae</taxon>
        <taxon>Oceanobacillus</taxon>
    </lineage>
</organism>
<dbReference type="NCBIfam" id="TIGR02492">
    <property type="entry name" value="flgK_ends"/>
    <property type="match status" value="1"/>
</dbReference>
<dbReference type="InterPro" id="IPR053927">
    <property type="entry name" value="FlgK_helical"/>
</dbReference>
<protein>
    <recommendedName>
        <fullName evidence="4">Flagellar hook-associated protein 1</fullName>
    </recommendedName>
</protein>
<dbReference type="SUPFAM" id="SSF64518">
    <property type="entry name" value="Phase 1 flagellin"/>
    <property type="match status" value="1"/>
</dbReference>
<dbReference type="RefSeq" id="WP_069685590.1">
    <property type="nucleotide sequence ID" value="NZ_BSKO01000001.1"/>
</dbReference>
<evidence type="ECO:0000313" key="11">
    <source>
        <dbReference type="Proteomes" id="UP001275436"/>
    </source>
</evidence>
<dbReference type="EMBL" id="BSKO01000001">
    <property type="protein sequence ID" value="GLO67173.1"/>
    <property type="molecule type" value="Genomic_DNA"/>
</dbReference>